<dbReference type="PANTHER" id="PTHR31391:SF23">
    <property type="entry name" value="B3 DOMAIN-CONTAINING PROTEIN OS03G0619800"/>
    <property type="match status" value="1"/>
</dbReference>
<dbReference type="InterPro" id="IPR044837">
    <property type="entry name" value="REM16-like"/>
</dbReference>
<dbReference type="GO" id="GO:0003677">
    <property type="term" value="F:DNA binding"/>
    <property type="evidence" value="ECO:0007669"/>
    <property type="project" value="UniProtKB-KW"/>
</dbReference>
<evidence type="ECO:0000256" key="3">
    <source>
        <dbReference type="ARBA" id="ARBA00023125"/>
    </source>
</evidence>
<feature type="domain" description="TF-B3" evidence="6">
    <location>
        <begin position="1"/>
        <end position="97"/>
    </location>
</feature>
<dbReference type="AlphaFoldDB" id="A0A0A8ZPI9"/>
<dbReference type="GO" id="GO:0005634">
    <property type="term" value="C:nucleus"/>
    <property type="evidence" value="ECO:0007669"/>
    <property type="project" value="UniProtKB-SubCell"/>
</dbReference>
<evidence type="ECO:0000259" key="6">
    <source>
        <dbReference type="PROSITE" id="PS50863"/>
    </source>
</evidence>
<accession>A0A0A8ZPI9</accession>
<comment type="subcellular location">
    <subcellularLocation>
        <location evidence="1">Nucleus</location>
    </subcellularLocation>
</comment>
<evidence type="ECO:0000256" key="2">
    <source>
        <dbReference type="ARBA" id="ARBA00023015"/>
    </source>
</evidence>
<dbReference type="EMBL" id="GBRH01261133">
    <property type="protein sequence ID" value="JAD36762.1"/>
    <property type="molecule type" value="Transcribed_RNA"/>
</dbReference>
<evidence type="ECO:0000256" key="1">
    <source>
        <dbReference type="ARBA" id="ARBA00004123"/>
    </source>
</evidence>
<dbReference type="Gene3D" id="2.40.330.10">
    <property type="entry name" value="DNA-binding pseudobarrel domain"/>
    <property type="match status" value="2"/>
</dbReference>
<dbReference type="SMART" id="SM01019">
    <property type="entry name" value="B3"/>
    <property type="match status" value="2"/>
</dbReference>
<name>A0A0A8ZPI9_ARUDO</name>
<keyword evidence="5" id="KW-0539">Nucleus</keyword>
<keyword evidence="2" id="KW-0805">Transcription regulation</keyword>
<evidence type="ECO:0000256" key="5">
    <source>
        <dbReference type="ARBA" id="ARBA00023242"/>
    </source>
</evidence>
<sequence length="248" mass="28670">MQKSHVQAPAPYLAISKEYAFAHFPNETTSVTLQRPGKSKKWNPRFYKRKHRSMYMLRGQWLDFVRDNHVLKGDICVLIPMKGGRKFTFTVHLLRATATLSRGKERNDSGGPSKPPYFVPCKSRLSKYQKKIVERKVQAIQSEVPIYVAIMRKSSVGASKGLTLELGSRYATSVHLPARGQTVVLQCRKNIWEAKMVIHSSKRWYLNGGWSKFVRDNDLRIGDICLFELKKNERKLTMMVHIISREQF</sequence>
<dbReference type="SUPFAM" id="SSF101936">
    <property type="entry name" value="DNA-binding pseudobarrel domain"/>
    <property type="match status" value="2"/>
</dbReference>
<organism evidence="7">
    <name type="scientific">Arundo donax</name>
    <name type="common">Giant reed</name>
    <name type="synonym">Donax arundinaceus</name>
    <dbReference type="NCBI Taxonomy" id="35708"/>
    <lineage>
        <taxon>Eukaryota</taxon>
        <taxon>Viridiplantae</taxon>
        <taxon>Streptophyta</taxon>
        <taxon>Embryophyta</taxon>
        <taxon>Tracheophyta</taxon>
        <taxon>Spermatophyta</taxon>
        <taxon>Magnoliopsida</taxon>
        <taxon>Liliopsida</taxon>
        <taxon>Poales</taxon>
        <taxon>Poaceae</taxon>
        <taxon>PACMAD clade</taxon>
        <taxon>Arundinoideae</taxon>
        <taxon>Arundineae</taxon>
        <taxon>Arundo</taxon>
    </lineage>
</organism>
<proteinExistence type="predicted"/>
<dbReference type="PANTHER" id="PTHR31391">
    <property type="entry name" value="B3 DOMAIN-CONTAINING PROTEIN OS11G0197600-RELATED"/>
    <property type="match status" value="1"/>
</dbReference>
<dbReference type="CDD" id="cd10017">
    <property type="entry name" value="B3_DNA"/>
    <property type="match status" value="2"/>
</dbReference>
<dbReference type="Pfam" id="PF02362">
    <property type="entry name" value="B3"/>
    <property type="match status" value="2"/>
</dbReference>
<dbReference type="InterPro" id="IPR003340">
    <property type="entry name" value="B3_DNA-bd"/>
</dbReference>
<evidence type="ECO:0000313" key="7">
    <source>
        <dbReference type="EMBL" id="JAD36762.1"/>
    </source>
</evidence>
<keyword evidence="4" id="KW-0804">Transcription</keyword>
<keyword evidence="3" id="KW-0238">DNA-binding</keyword>
<evidence type="ECO:0000256" key="4">
    <source>
        <dbReference type="ARBA" id="ARBA00023163"/>
    </source>
</evidence>
<reference evidence="7" key="2">
    <citation type="journal article" date="2015" name="Data Brief">
        <title>Shoot transcriptome of the giant reed, Arundo donax.</title>
        <authorList>
            <person name="Barrero R.A."/>
            <person name="Guerrero F.D."/>
            <person name="Moolhuijzen P."/>
            <person name="Goolsby J.A."/>
            <person name="Tidwell J."/>
            <person name="Bellgard S.E."/>
            <person name="Bellgard M.I."/>
        </authorList>
    </citation>
    <scope>NUCLEOTIDE SEQUENCE</scope>
    <source>
        <tissue evidence="7">Shoot tissue taken approximately 20 cm above the soil surface</tissue>
    </source>
</reference>
<protein>
    <recommendedName>
        <fullName evidence="6">TF-B3 domain-containing protein</fullName>
    </recommendedName>
</protein>
<dbReference type="InterPro" id="IPR015300">
    <property type="entry name" value="DNA-bd_pseudobarrel_sf"/>
</dbReference>
<dbReference type="PROSITE" id="PS50863">
    <property type="entry name" value="B3"/>
    <property type="match status" value="2"/>
</dbReference>
<feature type="domain" description="TF-B3" evidence="6">
    <location>
        <begin position="147"/>
        <end position="246"/>
    </location>
</feature>
<reference evidence="7" key="1">
    <citation type="submission" date="2014-09" db="EMBL/GenBank/DDBJ databases">
        <authorList>
            <person name="Magalhaes I.L.F."/>
            <person name="Oliveira U."/>
            <person name="Santos F.R."/>
            <person name="Vidigal T.H.D.A."/>
            <person name="Brescovit A.D."/>
            <person name="Santos A.J."/>
        </authorList>
    </citation>
    <scope>NUCLEOTIDE SEQUENCE</scope>
    <source>
        <tissue evidence="7">Shoot tissue taken approximately 20 cm above the soil surface</tissue>
    </source>
</reference>